<accession>A0A846TB06</accession>
<evidence type="ECO:0000313" key="2">
    <source>
        <dbReference type="EMBL" id="NKE06198.1"/>
    </source>
</evidence>
<evidence type="ECO:0000313" key="3">
    <source>
        <dbReference type="Proteomes" id="UP000587942"/>
    </source>
</evidence>
<sequence>MSIQFYHYLNYYKVKKQRGMILKLGKWAWLILCIVLIVFLIGYLQQKQQEKYKGLELIPEQTEDIPLYRGLKAESPVYKIKGNRWMDIIDFYDKELPKMGWSNITTQTSQDSTEDGAGFISNWEKQGTNWVLSISGGYFKATDQTEVIFEKREALKSIKWIETDVTEVCVNEQPDRTDDCFSLTDQQAIKRIIELINSAPEAENQQIYYDEKSVIDFGTFKITVYYDLEKGIYLVSERGTKWMKPEREFFQLTRISKEY</sequence>
<dbReference type="AlphaFoldDB" id="A0A846TB06"/>
<gene>
    <name evidence="2" type="ORF">GWK17_12075</name>
</gene>
<keyword evidence="1" id="KW-0472">Membrane</keyword>
<organism evidence="2 3">
    <name type="scientific">Mesobacillus selenatarsenatis</name>
    <dbReference type="NCBI Taxonomy" id="388741"/>
    <lineage>
        <taxon>Bacteria</taxon>
        <taxon>Bacillati</taxon>
        <taxon>Bacillota</taxon>
        <taxon>Bacilli</taxon>
        <taxon>Bacillales</taxon>
        <taxon>Bacillaceae</taxon>
        <taxon>Mesobacillus</taxon>
    </lineage>
</organism>
<dbReference type="EMBL" id="JAAVUM010000007">
    <property type="protein sequence ID" value="NKE06198.1"/>
    <property type="molecule type" value="Genomic_DNA"/>
</dbReference>
<reference evidence="2 3" key="1">
    <citation type="submission" date="2020-03" db="EMBL/GenBank/DDBJ databases">
        <authorList>
            <person name="Sun Q."/>
        </authorList>
    </citation>
    <scope>NUCLEOTIDE SEQUENCE [LARGE SCALE GENOMIC DNA]</scope>
    <source>
        <strain evidence="2 3">KACC 21451</strain>
    </source>
</reference>
<protein>
    <submittedName>
        <fullName evidence="2">Uncharacterized protein</fullName>
    </submittedName>
</protein>
<comment type="caution">
    <text evidence="2">The sequence shown here is derived from an EMBL/GenBank/DDBJ whole genome shotgun (WGS) entry which is preliminary data.</text>
</comment>
<feature type="transmembrane region" description="Helical" evidence="1">
    <location>
        <begin position="27"/>
        <end position="44"/>
    </location>
</feature>
<name>A0A846TB06_9BACI</name>
<dbReference type="Proteomes" id="UP000587942">
    <property type="component" value="Unassembled WGS sequence"/>
</dbReference>
<keyword evidence="1" id="KW-0812">Transmembrane</keyword>
<proteinExistence type="predicted"/>
<keyword evidence="1" id="KW-1133">Transmembrane helix</keyword>
<evidence type="ECO:0000256" key="1">
    <source>
        <dbReference type="SAM" id="Phobius"/>
    </source>
</evidence>